<dbReference type="InterPro" id="IPR015943">
    <property type="entry name" value="WD40/YVTN_repeat-like_dom_sf"/>
</dbReference>
<dbReference type="SUPFAM" id="SSF50998">
    <property type="entry name" value="Quinoprotein alcohol dehydrogenase-like"/>
    <property type="match status" value="1"/>
</dbReference>
<reference evidence="2 3" key="1">
    <citation type="submission" date="2018-12" db="EMBL/GenBank/DDBJ databases">
        <authorList>
            <consortium name="Pathogen Informatics"/>
        </authorList>
    </citation>
    <scope>NUCLEOTIDE SEQUENCE [LARGE SCALE GENOMIC DNA]</scope>
    <source>
        <strain evidence="2 3">NCTC10951</strain>
    </source>
</reference>
<evidence type="ECO:0008006" key="4">
    <source>
        <dbReference type="Google" id="ProtNLM"/>
    </source>
</evidence>
<dbReference type="InterPro" id="IPR013431">
    <property type="entry name" value="Delta_60_rpt"/>
</dbReference>
<evidence type="ECO:0000313" key="2">
    <source>
        <dbReference type="EMBL" id="VEI18319.1"/>
    </source>
</evidence>
<sequence length="646" mass="68720">MRRRSSAPRLLIVFLLPFLLASMVVLTPVAPVASASEEAEAGSEADAGGSDKGDGAEDSGSNGGDAGDQASDPTGQSPQEPPYTAAPLPTAQIDGVAWGQLVVGEVVYVVGSFQNARPAGAPKGQQEVPRSNILAYDINTGELIEDFAPTLNGAGRSLSVSQDGKTLYVAGEFDKVNDEWHSRLAAFDISQGHGTLISSFRPVFSTTVKDIAVAGDTLYVGGYFTTVNGQQRGRLAALKASTGELTDWAPSAEGPNAQVYAIEVSPDHSKVVIGGSFSSVNGSSQPGYGLALLDASNGELLPMAVNDTVRTAGEHAAIFDIAVDDTGFYGTAYSSVGRLDEANLEGSFKADWNGDLVWLEPCHGDTYGIAPTKKMVYTVGHAHSCETIYGFPNMPEVRKDGPHPLYVRAMAFTNSPDITIRSQGVVDGYQDWSTSGYKSPMIVGWYPDLEAGKVTGMSQAAYKVDVTDKYVLMVGEFIEAAGKGQQGVVRYPRRERQRTQPPEGKAETLAAKAEVTTSGSVKVSFTATWDRDDPILTYSLYRDDETEPVATEKIGDTRWALETHGLEDTGCPAGEHTYRLVVSDPSGNTITAQTSSVKVSKDARNAQAADDADKKAGRDDDNQGDNAERANKQAKEQAMEKKSEGR</sequence>
<evidence type="ECO:0000313" key="3">
    <source>
        <dbReference type="Proteomes" id="UP000268658"/>
    </source>
</evidence>
<feature type="compositionally biased region" description="Basic and acidic residues" evidence="1">
    <location>
        <begin position="611"/>
        <end position="646"/>
    </location>
</feature>
<dbReference type="EMBL" id="LR134477">
    <property type="protein sequence ID" value="VEI18319.1"/>
    <property type="molecule type" value="Genomic_DNA"/>
</dbReference>
<dbReference type="AlphaFoldDB" id="A0A3S5EWL4"/>
<accession>A0A3S5EWL4</accession>
<dbReference type="Gene3D" id="2.60.40.10">
    <property type="entry name" value="Immunoglobulins"/>
    <property type="match status" value="1"/>
</dbReference>
<dbReference type="Proteomes" id="UP000268658">
    <property type="component" value="Chromosome"/>
</dbReference>
<organism evidence="2 3">
    <name type="scientific">Actinomyces viscosus</name>
    <dbReference type="NCBI Taxonomy" id="1656"/>
    <lineage>
        <taxon>Bacteria</taxon>
        <taxon>Bacillati</taxon>
        <taxon>Actinomycetota</taxon>
        <taxon>Actinomycetes</taxon>
        <taxon>Actinomycetales</taxon>
        <taxon>Actinomycetaceae</taxon>
        <taxon>Actinomyces</taxon>
    </lineage>
</organism>
<feature type="region of interest" description="Disordered" evidence="1">
    <location>
        <begin position="34"/>
        <end position="87"/>
    </location>
</feature>
<dbReference type="InterPro" id="IPR011047">
    <property type="entry name" value="Quinoprotein_ADH-like_sf"/>
</dbReference>
<dbReference type="Gene3D" id="2.130.10.10">
    <property type="entry name" value="YVTN repeat-like/Quinoprotein amine dehydrogenase"/>
    <property type="match status" value="1"/>
</dbReference>
<dbReference type="InterPro" id="IPR013783">
    <property type="entry name" value="Ig-like_fold"/>
</dbReference>
<gene>
    <name evidence="2" type="ORF">NCTC10951_02651</name>
</gene>
<protein>
    <recommendedName>
        <fullName evidence="4">Fibronectin type-III domain-containing protein</fullName>
    </recommendedName>
</protein>
<proteinExistence type="predicted"/>
<dbReference type="Pfam" id="PF17164">
    <property type="entry name" value="DUF5122"/>
    <property type="match status" value="1"/>
</dbReference>
<dbReference type="RefSeq" id="WP_126415000.1">
    <property type="nucleotide sequence ID" value="NZ_JASPER010000042.1"/>
</dbReference>
<dbReference type="KEGG" id="avc:NCTC10951_02651"/>
<name>A0A3S5EWL4_ACTVI</name>
<dbReference type="GO" id="GO:0005975">
    <property type="term" value="P:carbohydrate metabolic process"/>
    <property type="evidence" value="ECO:0007669"/>
    <property type="project" value="UniProtKB-ARBA"/>
</dbReference>
<dbReference type="OrthoDB" id="9802683at2"/>
<feature type="compositionally biased region" description="Polar residues" evidence="1">
    <location>
        <begin position="585"/>
        <end position="598"/>
    </location>
</feature>
<evidence type="ECO:0000256" key="1">
    <source>
        <dbReference type="SAM" id="MobiDB-lite"/>
    </source>
</evidence>
<feature type="region of interest" description="Disordered" evidence="1">
    <location>
        <begin position="585"/>
        <end position="646"/>
    </location>
</feature>